<evidence type="ECO:0000313" key="2">
    <source>
        <dbReference type="EMBL" id="ORY06301.1"/>
    </source>
</evidence>
<sequence length="155" mass="15809">MKFTSALSLALVGFTVVAAQQQTTLPELPANNTCEDPKTYAQCRSNTYSKSCLSTDTLCLCLQIDNALACINSCNKDTRISNFKPTFVQNFQASCSNVTLPTGSSAIPTSGGSGTGSTTGGTSAPTKNILNGGSSLSSVSIGTASIVLGAIALLL</sequence>
<evidence type="ECO:0008006" key="4">
    <source>
        <dbReference type="Google" id="ProtNLM"/>
    </source>
</evidence>
<organism evidence="2 3">
    <name type="scientific">Basidiobolus meristosporus CBS 931.73</name>
    <dbReference type="NCBI Taxonomy" id="1314790"/>
    <lineage>
        <taxon>Eukaryota</taxon>
        <taxon>Fungi</taxon>
        <taxon>Fungi incertae sedis</taxon>
        <taxon>Zoopagomycota</taxon>
        <taxon>Entomophthoromycotina</taxon>
        <taxon>Basidiobolomycetes</taxon>
        <taxon>Basidiobolales</taxon>
        <taxon>Basidiobolaceae</taxon>
        <taxon>Basidiobolus</taxon>
    </lineage>
</organism>
<evidence type="ECO:0000313" key="3">
    <source>
        <dbReference type="Proteomes" id="UP000193498"/>
    </source>
</evidence>
<reference evidence="2 3" key="1">
    <citation type="submission" date="2016-07" db="EMBL/GenBank/DDBJ databases">
        <title>Pervasive Adenine N6-methylation of Active Genes in Fungi.</title>
        <authorList>
            <consortium name="DOE Joint Genome Institute"/>
            <person name="Mondo S.J."/>
            <person name="Dannebaum R.O."/>
            <person name="Kuo R.C."/>
            <person name="Labutti K."/>
            <person name="Haridas S."/>
            <person name="Kuo A."/>
            <person name="Salamov A."/>
            <person name="Ahrendt S.R."/>
            <person name="Lipzen A."/>
            <person name="Sullivan W."/>
            <person name="Andreopoulos W.B."/>
            <person name="Clum A."/>
            <person name="Lindquist E."/>
            <person name="Daum C."/>
            <person name="Ramamoorthy G.K."/>
            <person name="Gryganskyi A."/>
            <person name="Culley D."/>
            <person name="Magnuson J.K."/>
            <person name="James T.Y."/>
            <person name="O'Malley M.A."/>
            <person name="Stajich J.E."/>
            <person name="Spatafora J.W."/>
            <person name="Visel A."/>
            <person name="Grigoriev I.V."/>
        </authorList>
    </citation>
    <scope>NUCLEOTIDE SEQUENCE [LARGE SCALE GENOMIC DNA]</scope>
    <source>
        <strain evidence="2 3">CBS 931.73</strain>
    </source>
</reference>
<comment type="caution">
    <text evidence="2">The sequence shown here is derived from an EMBL/GenBank/DDBJ whole genome shotgun (WGS) entry which is preliminary data.</text>
</comment>
<gene>
    <name evidence="2" type="ORF">K493DRAFT_310632</name>
</gene>
<dbReference type="InParanoid" id="A0A1Y1Z7S6"/>
<name>A0A1Y1Z7S6_9FUNG</name>
<dbReference type="AlphaFoldDB" id="A0A1Y1Z7S6"/>
<dbReference type="Proteomes" id="UP000193498">
    <property type="component" value="Unassembled WGS sequence"/>
</dbReference>
<dbReference type="EMBL" id="MCFE01000017">
    <property type="protein sequence ID" value="ORY06301.1"/>
    <property type="molecule type" value="Genomic_DNA"/>
</dbReference>
<keyword evidence="1" id="KW-0732">Signal</keyword>
<proteinExistence type="predicted"/>
<evidence type="ECO:0000256" key="1">
    <source>
        <dbReference type="SAM" id="SignalP"/>
    </source>
</evidence>
<protein>
    <recommendedName>
        <fullName evidence="4">Extracellular membrane protein CFEM domain-containing protein</fullName>
    </recommendedName>
</protein>
<accession>A0A1Y1Z7S6</accession>
<keyword evidence="3" id="KW-1185">Reference proteome</keyword>
<feature type="chain" id="PRO_5012078851" description="Extracellular membrane protein CFEM domain-containing protein" evidence="1">
    <location>
        <begin position="20"/>
        <end position="155"/>
    </location>
</feature>
<feature type="signal peptide" evidence="1">
    <location>
        <begin position="1"/>
        <end position="19"/>
    </location>
</feature>